<dbReference type="InterPro" id="IPR051416">
    <property type="entry name" value="phD-YefM_TA_antitoxins"/>
</dbReference>
<gene>
    <name evidence="3" type="ORF">PP769_16250</name>
</gene>
<dbReference type="PANTHER" id="PTHR35377:SF8">
    <property type="entry name" value="ANTITOXIN VAPB22"/>
    <property type="match status" value="1"/>
</dbReference>
<dbReference type="Pfam" id="PF02604">
    <property type="entry name" value="PhdYeFM_antitox"/>
    <property type="match status" value="1"/>
</dbReference>
<dbReference type="Proteomes" id="UP001302719">
    <property type="component" value="Chromosome"/>
</dbReference>
<dbReference type="Gene3D" id="3.40.1620.10">
    <property type="entry name" value="YefM-like domain"/>
    <property type="match status" value="1"/>
</dbReference>
<dbReference type="RefSeq" id="WP_312642046.1">
    <property type="nucleotide sequence ID" value="NZ_CP116967.1"/>
</dbReference>
<protein>
    <recommendedName>
        <fullName evidence="2">Antitoxin</fullName>
    </recommendedName>
</protein>
<dbReference type="AlphaFoldDB" id="A0AA96G9Q7"/>
<accession>A0AA96G9Q7</accession>
<comment type="function">
    <text evidence="2">Antitoxin component of a type II toxin-antitoxin (TA) system.</text>
</comment>
<dbReference type="InterPro" id="IPR036165">
    <property type="entry name" value="YefM-like_sf"/>
</dbReference>
<organism evidence="3 4">
    <name type="scientific">Candidatus Nitrospira allomarina</name>
    <dbReference type="NCBI Taxonomy" id="3020900"/>
    <lineage>
        <taxon>Bacteria</taxon>
        <taxon>Pseudomonadati</taxon>
        <taxon>Nitrospirota</taxon>
        <taxon>Nitrospiria</taxon>
        <taxon>Nitrospirales</taxon>
        <taxon>Nitrospiraceae</taxon>
        <taxon>Nitrospira</taxon>
    </lineage>
</organism>
<dbReference type="SUPFAM" id="SSF143120">
    <property type="entry name" value="YefM-like"/>
    <property type="match status" value="1"/>
</dbReference>
<reference evidence="3 4" key="1">
    <citation type="submission" date="2023-01" db="EMBL/GenBank/DDBJ databases">
        <title>Cultivation and genomic characterization of new, ubiquitous marine nitrite-oxidizing bacteria from the Nitrospirales.</title>
        <authorList>
            <person name="Mueller A.J."/>
            <person name="Daebeler A."/>
            <person name="Herbold C.W."/>
            <person name="Kirkegaard R.H."/>
            <person name="Daims H."/>
        </authorList>
    </citation>
    <scope>NUCLEOTIDE SEQUENCE [LARGE SCALE GENOMIC DNA]</scope>
    <source>
        <strain evidence="3 4">VA</strain>
    </source>
</reference>
<evidence type="ECO:0000256" key="2">
    <source>
        <dbReference type="RuleBase" id="RU362080"/>
    </source>
</evidence>
<evidence type="ECO:0000313" key="4">
    <source>
        <dbReference type="Proteomes" id="UP001302719"/>
    </source>
</evidence>
<keyword evidence="4" id="KW-1185">Reference proteome</keyword>
<dbReference type="KEGG" id="nall:PP769_16250"/>
<evidence type="ECO:0000256" key="1">
    <source>
        <dbReference type="ARBA" id="ARBA00009981"/>
    </source>
</evidence>
<dbReference type="PANTHER" id="PTHR35377">
    <property type="entry name" value="ANTITOXIN VAPB49-RELATED-RELATED"/>
    <property type="match status" value="1"/>
</dbReference>
<evidence type="ECO:0000313" key="3">
    <source>
        <dbReference type="EMBL" id="WNM57501.1"/>
    </source>
</evidence>
<name>A0AA96G9Q7_9BACT</name>
<proteinExistence type="inferred from homology"/>
<dbReference type="InterPro" id="IPR006442">
    <property type="entry name" value="Antitoxin_Phd/YefM"/>
</dbReference>
<sequence length="90" mass="10585">MPEIGAYEAKTHLPKLLERIQKGERFTITKHGRPVAELVPVTRKDPKAVRQTMNRIRSYRETLRKRGVSTQRLLKKNETLRDLAHLGHRY</sequence>
<dbReference type="NCBIfam" id="TIGR01552">
    <property type="entry name" value="phd_fam"/>
    <property type="match status" value="1"/>
</dbReference>
<dbReference type="EMBL" id="CP116967">
    <property type="protein sequence ID" value="WNM57501.1"/>
    <property type="molecule type" value="Genomic_DNA"/>
</dbReference>
<comment type="similarity">
    <text evidence="1 2">Belongs to the phD/YefM antitoxin family.</text>
</comment>